<dbReference type="PANTHER" id="PTHR37937">
    <property type="entry name" value="CONJUGATIVE TRANSFER: DNA TRANSPORT"/>
    <property type="match status" value="1"/>
</dbReference>
<organism evidence="7 8">
    <name type="scientific">Butyricicoccus faecihominis</name>
    <dbReference type="NCBI Taxonomy" id="1712515"/>
    <lineage>
        <taxon>Bacteria</taxon>
        <taxon>Bacillati</taxon>
        <taxon>Bacillota</taxon>
        <taxon>Clostridia</taxon>
        <taxon>Eubacteriales</taxon>
        <taxon>Butyricicoccaceae</taxon>
        <taxon>Butyricicoccus</taxon>
    </lineage>
</organism>
<keyword evidence="8" id="KW-1185">Reference proteome</keyword>
<evidence type="ECO:0000256" key="4">
    <source>
        <dbReference type="ARBA" id="ARBA00022692"/>
    </source>
</evidence>
<accession>A0ABQ1E212</accession>
<protein>
    <submittedName>
        <fullName evidence="7">Conjugal transfer protein TraG</fullName>
    </submittedName>
</protein>
<reference evidence="7 8" key="1">
    <citation type="submission" date="2020-06" db="EMBL/GenBank/DDBJ databases">
        <title>Characterization of fructooligosaccharide metabolism and fructooligosaccharide-degrading enzymes in human commensal butyrate producers.</title>
        <authorList>
            <person name="Tanno H."/>
            <person name="Fujii T."/>
            <person name="Hirano K."/>
            <person name="Maeno S."/>
            <person name="Tonozuka T."/>
            <person name="Sakamoto M."/>
            <person name="Ohkuma M."/>
            <person name="Tochio T."/>
            <person name="Endo A."/>
        </authorList>
    </citation>
    <scope>NUCLEOTIDE SEQUENCE [LARGE SCALE GENOMIC DNA]</scope>
    <source>
        <strain evidence="7 8">JCM 31056</strain>
    </source>
</reference>
<keyword evidence="4" id="KW-0812">Transmembrane</keyword>
<dbReference type="Gene3D" id="3.40.50.300">
    <property type="entry name" value="P-loop containing nucleotide triphosphate hydrolases"/>
    <property type="match status" value="2"/>
</dbReference>
<evidence type="ECO:0000256" key="6">
    <source>
        <dbReference type="ARBA" id="ARBA00023136"/>
    </source>
</evidence>
<dbReference type="Pfam" id="PF02534">
    <property type="entry name" value="T4SS-DNA_transf"/>
    <property type="match status" value="1"/>
</dbReference>
<comment type="similarity">
    <text evidence="2">Belongs to the VirD4/TraG family.</text>
</comment>
<keyword evidence="6" id="KW-0472">Membrane</keyword>
<dbReference type="InterPro" id="IPR027417">
    <property type="entry name" value="P-loop_NTPase"/>
</dbReference>
<proteinExistence type="inferred from homology"/>
<comment type="caution">
    <text evidence="7">The sequence shown here is derived from an EMBL/GenBank/DDBJ whole genome shotgun (WGS) entry which is preliminary data.</text>
</comment>
<evidence type="ECO:0000256" key="3">
    <source>
        <dbReference type="ARBA" id="ARBA00022475"/>
    </source>
</evidence>
<sequence>MRKISKPDAATLKALLPYGMIGLLTTKLGQAYRLATGADIIDRLMNTVMVLGRVMEHPLPSLHPFDLLVGMCCGVLLWLTVYYRKKNAKKFRHGAEYGTARWGNQKDIAPFINDDFAQNILLTDSERLTLGQIADPEKRNVNLNVLVLGGSGSGKTRYHIKPNLLQMNASYVCSDPKGTVVEEVGQVLIKKGHYKLKILNTIDFSASMHYNPFHYLHSETDILSLVTVIMANTQSKEKGGDDFWQQATALLLQALIAYIYYEAPEEEKNFAMLLDMLNACECREGDENFKSPVDLLFDKLAKREPDHFAVKQYTKFRQAAGKTLKSILISCSAALAPFDIQEVRDMMAYDEMELEKLGDEKIALFCIVSDVDPTFNFLSAMLYSQMFNVLCDRALKVYHGRLPVHVTCLFDEFANQKIPNWEHLVSVIRSRNISAHIVLQTYSQLKGMYKDNAETIAGCCSTMLFLGGKEESSLKMVSTMLGKETIDAMNTSDTRGSQRSYGLNYQKLGKELMSVDELAVMPSSRCIMQLQGVRPFYSKKYDLTQHPMYRYTADANKKYTLNVKQYLSHRLRLQPDETYEVYDLGVAADEAV</sequence>
<evidence type="ECO:0000256" key="2">
    <source>
        <dbReference type="ARBA" id="ARBA00008806"/>
    </source>
</evidence>
<evidence type="ECO:0000256" key="5">
    <source>
        <dbReference type="ARBA" id="ARBA00022989"/>
    </source>
</evidence>
<dbReference type="InterPro" id="IPR051539">
    <property type="entry name" value="T4SS-coupling_protein"/>
</dbReference>
<keyword evidence="5" id="KW-1133">Transmembrane helix</keyword>
<name>A0ABQ1E212_9FIRM</name>
<evidence type="ECO:0000256" key="1">
    <source>
        <dbReference type="ARBA" id="ARBA00004651"/>
    </source>
</evidence>
<keyword evidence="3" id="KW-1003">Cell membrane</keyword>
<evidence type="ECO:0000313" key="7">
    <source>
        <dbReference type="EMBL" id="GFO89007.1"/>
    </source>
</evidence>
<gene>
    <name evidence="7" type="ORF">BUFA31_21710</name>
</gene>
<dbReference type="CDD" id="cd01127">
    <property type="entry name" value="TrwB_TraG_TraD_VirD4"/>
    <property type="match status" value="1"/>
</dbReference>
<comment type="subcellular location">
    <subcellularLocation>
        <location evidence="1">Cell membrane</location>
        <topology evidence="1">Multi-pass membrane protein</topology>
    </subcellularLocation>
</comment>
<dbReference type="InterPro" id="IPR003688">
    <property type="entry name" value="TraG/VirD4"/>
</dbReference>
<dbReference type="RefSeq" id="WP_188885811.1">
    <property type="nucleotide sequence ID" value="NZ_BLYJ01000031.1"/>
</dbReference>
<dbReference type="PANTHER" id="PTHR37937:SF1">
    <property type="entry name" value="CONJUGATIVE TRANSFER: DNA TRANSPORT"/>
    <property type="match status" value="1"/>
</dbReference>
<dbReference type="SUPFAM" id="SSF52540">
    <property type="entry name" value="P-loop containing nucleoside triphosphate hydrolases"/>
    <property type="match status" value="1"/>
</dbReference>
<dbReference type="Proteomes" id="UP000620147">
    <property type="component" value="Unassembled WGS sequence"/>
</dbReference>
<dbReference type="NCBIfam" id="NF045973">
    <property type="entry name" value="conju_CD1115"/>
    <property type="match status" value="1"/>
</dbReference>
<evidence type="ECO:0000313" key="8">
    <source>
        <dbReference type="Proteomes" id="UP000620147"/>
    </source>
</evidence>
<dbReference type="EMBL" id="BLYJ01000031">
    <property type="protein sequence ID" value="GFO89007.1"/>
    <property type="molecule type" value="Genomic_DNA"/>
</dbReference>